<reference evidence="3" key="1">
    <citation type="journal article" date="2019" name="Int. J. Syst. Evol. Microbiol.">
        <title>The Global Catalogue of Microorganisms (GCM) 10K type strain sequencing project: providing services to taxonomists for standard genome sequencing and annotation.</title>
        <authorList>
            <consortium name="The Broad Institute Genomics Platform"/>
            <consortium name="The Broad Institute Genome Sequencing Center for Infectious Disease"/>
            <person name="Wu L."/>
            <person name="Ma J."/>
        </authorList>
    </citation>
    <scope>NUCLEOTIDE SEQUENCE [LARGE SCALE GENOMIC DNA]</scope>
    <source>
        <strain evidence="3">CGMCC 4.7677</strain>
    </source>
</reference>
<dbReference type="EMBL" id="BNAU01000012">
    <property type="protein sequence ID" value="GHF27161.1"/>
    <property type="molecule type" value="Genomic_DNA"/>
</dbReference>
<evidence type="ECO:0000313" key="2">
    <source>
        <dbReference type="EMBL" id="GHF27161.1"/>
    </source>
</evidence>
<name>A0ABQ3JHW3_9PSEU</name>
<protein>
    <recommendedName>
        <fullName evidence="4">LppX_LprAFG lipoprotein</fullName>
    </recommendedName>
</protein>
<sequence length="247" mass="26087">MKKSALVIALALLVSACGAKPAAGPPLFGDAQTLVRAATEQTGKAQTVRFSVAMTVADRETTATGEMRFTEPGWAMKVTHTADGVMSEMRVVDGVQYVSISERARGLTGGKPWGRYPADSAKGKELGAMTRESGQSDPAQVLDDVREGGTIDRSEQTTLDGRPVSHYWITIDLAKTSGLAEMAGRTAPMELWLDAGQLPAQMLFDFSGLASAGEPEVGPMTMRYTGWGEPVDITAPPADQVAELPAG</sequence>
<comment type="caution">
    <text evidence="2">The sequence shown here is derived from an EMBL/GenBank/DDBJ whole genome shotgun (WGS) entry which is preliminary data.</text>
</comment>
<dbReference type="Proteomes" id="UP000605897">
    <property type="component" value="Unassembled WGS sequence"/>
</dbReference>
<feature type="chain" id="PRO_5045709080" description="LppX_LprAFG lipoprotein" evidence="1">
    <location>
        <begin position="20"/>
        <end position="247"/>
    </location>
</feature>
<evidence type="ECO:0000256" key="1">
    <source>
        <dbReference type="SAM" id="SignalP"/>
    </source>
</evidence>
<proteinExistence type="predicted"/>
<evidence type="ECO:0008006" key="4">
    <source>
        <dbReference type="Google" id="ProtNLM"/>
    </source>
</evidence>
<dbReference type="SUPFAM" id="SSF89392">
    <property type="entry name" value="Prokaryotic lipoproteins and lipoprotein localization factors"/>
    <property type="match status" value="1"/>
</dbReference>
<feature type="signal peptide" evidence="1">
    <location>
        <begin position="1"/>
        <end position="19"/>
    </location>
</feature>
<dbReference type="PROSITE" id="PS51257">
    <property type="entry name" value="PROKAR_LIPOPROTEIN"/>
    <property type="match status" value="1"/>
</dbReference>
<accession>A0ABQ3JHW3</accession>
<dbReference type="InterPro" id="IPR029046">
    <property type="entry name" value="LolA/LolB/LppX"/>
</dbReference>
<evidence type="ECO:0000313" key="3">
    <source>
        <dbReference type="Proteomes" id="UP000605897"/>
    </source>
</evidence>
<organism evidence="2 3">
    <name type="scientific">Amycolatopsis deserti</name>
    <dbReference type="NCBI Taxonomy" id="185696"/>
    <lineage>
        <taxon>Bacteria</taxon>
        <taxon>Bacillati</taxon>
        <taxon>Actinomycetota</taxon>
        <taxon>Actinomycetes</taxon>
        <taxon>Pseudonocardiales</taxon>
        <taxon>Pseudonocardiaceae</taxon>
        <taxon>Amycolatopsis</taxon>
    </lineage>
</organism>
<gene>
    <name evidence="2" type="ORF">GCM10017786_71710</name>
</gene>
<keyword evidence="3" id="KW-1185">Reference proteome</keyword>
<dbReference type="RefSeq" id="WP_229874904.1">
    <property type="nucleotide sequence ID" value="NZ_BNAU01000012.1"/>
</dbReference>
<dbReference type="Gene3D" id="2.50.20.20">
    <property type="match status" value="1"/>
</dbReference>
<keyword evidence="1" id="KW-0732">Signal</keyword>